<dbReference type="InterPro" id="IPR005119">
    <property type="entry name" value="LysR_subst-bd"/>
</dbReference>
<name>A0A9D1A280_9FIRM</name>
<evidence type="ECO:0000259" key="5">
    <source>
        <dbReference type="PROSITE" id="PS50931"/>
    </source>
</evidence>
<dbReference type="EMBL" id="DVGC01000007">
    <property type="protein sequence ID" value="HIR04656.1"/>
    <property type="molecule type" value="Genomic_DNA"/>
</dbReference>
<comment type="caution">
    <text evidence="6">The sequence shown here is derived from an EMBL/GenBank/DDBJ whole genome shotgun (WGS) entry which is preliminary data.</text>
</comment>
<protein>
    <submittedName>
        <fullName evidence="6">LysR family transcriptional regulator</fullName>
    </submittedName>
</protein>
<evidence type="ECO:0000256" key="1">
    <source>
        <dbReference type="ARBA" id="ARBA00009437"/>
    </source>
</evidence>
<proteinExistence type="inferred from homology"/>
<dbReference type="FunFam" id="1.10.10.10:FF:000001">
    <property type="entry name" value="LysR family transcriptional regulator"/>
    <property type="match status" value="1"/>
</dbReference>
<dbReference type="Proteomes" id="UP000824250">
    <property type="component" value="Unassembled WGS sequence"/>
</dbReference>
<evidence type="ECO:0000256" key="4">
    <source>
        <dbReference type="ARBA" id="ARBA00023163"/>
    </source>
</evidence>
<sequence length="283" mass="31795">MELKQMEYFKEIADTGSINEAARRLHMSQPPLSYQMHQLEEELGVRLFERTKKGVSLTAAGKLLYQHTERILDYVRSAAIEVSNAGKKQILRIGITPTTVTVMMPHIVRFSKKNPHIRFQVHDGSTFTLSGLITEGIIEVSAVRTPVNLDGLNSISLQRDAMVAASSVPLESPLTLRALAEHPLILYRRYERFILDAFASFHLSPNVLCLCDDARDALLWARNGLAVAVFPASMASWCDGLYLQDIEEESLKTETLLVWKKDRHPSDALKEFLSICREGLSVS</sequence>
<dbReference type="PANTHER" id="PTHR30346">
    <property type="entry name" value="TRANSCRIPTIONAL DUAL REGULATOR HCAR-RELATED"/>
    <property type="match status" value="1"/>
</dbReference>
<evidence type="ECO:0000313" key="6">
    <source>
        <dbReference type="EMBL" id="HIR04656.1"/>
    </source>
</evidence>
<accession>A0A9D1A280</accession>
<dbReference type="Pfam" id="PF00126">
    <property type="entry name" value="HTH_1"/>
    <property type="match status" value="1"/>
</dbReference>
<comment type="similarity">
    <text evidence="1">Belongs to the LysR transcriptional regulatory family.</text>
</comment>
<dbReference type="PRINTS" id="PR00039">
    <property type="entry name" value="HTHLYSR"/>
</dbReference>
<keyword evidence="3" id="KW-0238">DNA-binding</keyword>
<keyword evidence="4" id="KW-0804">Transcription</keyword>
<gene>
    <name evidence="6" type="ORF">IAB28_01630</name>
</gene>
<dbReference type="CDD" id="cd05466">
    <property type="entry name" value="PBP2_LTTR_substrate"/>
    <property type="match status" value="1"/>
</dbReference>
<dbReference type="PANTHER" id="PTHR30346:SF28">
    <property type="entry name" value="HTH-TYPE TRANSCRIPTIONAL REGULATOR CYNR"/>
    <property type="match status" value="1"/>
</dbReference>
<evidence type="ECO:0000256" key="3">
    <source>
        <dbReference type="ARBA" id="ARBA00023125"/>
    </source>
</evidence>
<reference evidence="6" key="2">
    <citation type="journal article" date="2021" name="PeerJ">
        <title>Extensive microbial diversity within the chicken gut microbiome revealed by metagenomics and culture.</title>
        <authorList>
            <person name="Gilroy R."/>
            <person name="Ravi A."/>
            <person name="Getino M."/>
            <person name="Pursley I."/>
            <person name="Horton D.L."/>
            <person name="Alikhan N.F."/>
            <person name="Baker D."/>
            <person name="Gharbi K."/>
            <person name="Hall N."/>
            <person name="Watson M."/>
            <person name="Adriaenssens E.M."/>
            <person name="Foster-Nyarko E."/>
            <person name="Jarju S."/>
            <person name="Secka A."/>
            <person name="Antonio M."/>
            <person name="Oren A."/>
            <person name="Chaudhuri R.R."/>
            <person name="La Ragione R."/>
            <person name="Hildebrand F."/>
            <person name="Pallen M.J."/>
        </authorList>
    </citation>
    <scope>NUCLEOTIDE SEQUENCE</scope>
    <source>
        <strain evidence="6">CHK180-2868</strain>
    </source>
</reference>
<dbReference type="GO" id="GO:0032993">
    <property type="term" value="C:protein-DNA complex"/>
    <property type="evidence" value="ECO:0007669"/>
    <property type="project" value="TreeGrafter"/>
</dbReference>
<dbReference type="Gene3D" id="1.10.10.10">
    <property type="entry name" value="Winged helix-like DNA-binding domain superfamily/Winged helix DNA-binding domain"/>
    <property type="match status" value="1"/>
</dbReference>
<dbReference type="Pfam" id="PF03466">
    <property type="entry name" value="LysR_substrate"/>
    <property type="match status" value="1"/>
</dbReference>
<dbReference type="Gene3D" id="3.40.190.290">
    <property type="match status" value="1"/>
</dbReference>
<dbReference type="InterPro" id="IPR036388">
    <property type="entry name" value="WH-like_DNA-bd_sf"/>
</dbReference>
<feature type="domain" description="HTH lysR-type" evidence="5">
    <location>
        <begin position="1"/>
        <end position="58"/>
    </location>
</feature>
<keyword evidence="2" id="KW-0805">Transcription regulation</keyword>
<evidence type="ECO:0000313" key="7">
    <source>
        <dbReference type="Proteomes" id="UP000824250"/>
    </source>
</evidence>
<organism evidence="6 7">
    <name type="scientific">Candidatus Copromonas faecavium</name>
    <name type="common">nom. illeg.</name>
    <dbReference type="NCBI Taxonomy" id="2840740"/>
    <lineage>
        <taxon>Bacteria</taxon>
        <taxon>Bacillati</taxon>
        <taxon>Bacillota</taxon>
        <taxon>Clostridia</taxon>
        <taxon>Lachnospirales</taxon>
        <taxon>Lachnospiraceae</taxon>
        <taxon>Candidatus Copromonas (nom. illeg.)</taxon>
    </lineage>
</organism>
<dbReference type="SUPFAM" id="SSF53850">
    <property type="entry name" value="Periplasmic binding protein-like II"/>
    <property type="match status" value="1"/>
</dbReference>
<dbReference type="InterPro" id="IPR036390">
    <property type="entry name" value="WH_DNA-bd_sf"/>
</dbReference>
<dbReference type="InterPro" id="IPR000847">
    <property type="entry name" value="LysR_HTH_N"/>
</dbReference>
<evidence type="ECO:0000256" key="2">
    <source>
        <dbReference type="ARBA" id="ARBA00023015"/>
    </source>
</evidence>
<dbReference type="GO" id="GO:0003677">
    <property type="term" value="F:DNA binding"/>
    <property type="evidence" value="ECO:0007669"/>
    <property type="project" value="UniProtKB-KW"/>
</dbReference>
<dbReference type="SUPFAM" id="SSF46785">
    <property type="entry name" value="Winged helix' DNA-binding domain"/>
    <property type="match status" value="1"/>
</dbReference>
<dbReference type="PROSITE" id="PS50931">
    <property type="entry name" value="HTH_LYSR"/>
    <property type="match status" value="1"/>
</dbReference>
<dbReference type="GO" id="GO:0003700">
    <property type="term" value="F:DNA-binding transcription factor activity"/>
    <property type="evidence" value="ECO:0007669"/>
    <property type="project" value="InterPro"/>
</dbReference>
<dbReference type="AlphaFoldDB" id="A0A9D1A280"/>
<reference evidence="6" key="1">
    <citation type="submission" date="2020-10" db="EMBL/GenBank/DDBJ databases">
        <authorList>
            <person name="Gilroy R."/>
        </authorList>
    </citation>
    <scope>NUCLEOTIDE SEQUENCE</scope>
    <source>
        <strain evidence="6">CHK180-2868</strain>
    </source>
</reference>